<protein>
    <recommendedName>
        <fullName evidence="9">Methyl-accepting transducer domain-containing protein</fullName>
    </recommendedName>
</protein>
<dbReference type="SMART" id="SM00283">
    <property type="entry name" value="MA"/>
    <property type="match status" value="1"/>
</dbReference>
<evidence type="ECO:0000313" key="8">
    <source>
        <dbReference type="Proteomes" id="UP000178943"/>
    </source>
</evidence>
<dbReference type="PROSITE" id="PS50111">
    <property type="entry name" value="CHEMOTAXIS_TRANSDUC_2"/>
    <property type="match status" value="1"/>
</dbReference>
<organism evidence="7 8">
    <name type="scientific">Candidatus Fischerbacteria bacterium RBG_13_37_8</name>
    <dbReference type="NCBI Taxonomy" id="1817863"/>
    <lineage>
        <taxon>Bacteria</taxon>
        <taxon>Candidatus Fischeribacteriota</taxon>
    </lineage>
</organism>
<name>A0A1F5V4Q3_9BACT</name>
<keyword evidence="4" id="KW-0812">Transmembrane</keyword>
<dbReference type="Pfam" id="PF00672">
    <property type="entry name" value="HAMP"/>
    <property type="match status" value="1"/>
</dbReference>
<dbReference type="Pfam" id="PF00015">
    <property type="entry name" value="MCPsignal"/>
    <property type="match status" value="1"/>
</dbReference>
<dbReference type="CDD" id="cd06225">
    <property type="entry name" value="HAMP"/>
    <property type="match status" value="1"/>
</dbReference>
<dbReference type="SMART" id="SM00304">
    <property type="entry name" value="HAMP"/>
    <property type="match status" value="1"/>
</dbReference>
<evidence type="ECO:0000259" key="5">
    <source>
        <dbReference type="PROSITE" id="PS50111"/>
    </source>
</evidence>
<evidence type="ECO:0000256" key="4">
    <source>
        <dbReference type="SAM" id="Phobius"/>
    </source>
</evidence>
<dbReference type="GO" id="GO:0007165">
    <property type="term" value="P:signal transduction"/>
    <property type="evidence" value="ECO:0007669"/>
    <property type="project" value="UniProtKB-KW"/>
</dbReference>
<dbReference type="Proteomes" id="UP000178943">
    <property type="component" value="Unassembled WGS sequence"/>
</dbReference>
<dbReference type="InterPro" id="IPR003660">
    <property type="entry name" value="HAMP_dom"/>
</dbReference>
<evidence type="ECO:0000256" key="2">
    <source>
        <dbReference type="ARBA" id="ARBA00029447"/>
    </source>
</evidence>
<comment type="caution">
    <text evidence="7">The sequence shown here is derived from an EMBL/GenBank/DDBJ whole genome shotgun (WGS) entry which is preliminary data.</text>
</comment>
<dbReference type="Gene3D" id="3.30.450.290">
    <property type="match status" value="1"/>
</dbReference>
<feature type="domain" description="Methyl-accepting transducer" evidence="5">
    <location>
        <begin position="352"/>
        <end position="588"/>
    </location>
</feature>
<evidence type="ECO:0000259" key="6">
    <source>
        <dbReference type="PROSITE" id="PS50885"/>
    </source>
</evidence>
<evidence type="ECO:0000313" key="7">
    <source>
        <dbReference type="EMBL" id="OGF58396.1"/>
    </source>
</evidence>
<dbReference type="InterPro" id="IPR004089">
    <property type="entry name" value="MCPsignal_dom"/>
</dbReference>
<keyword evidence="4" id="KW-1133">Transmembrane helix</keyword>
<gene>
    <name evidence="7" type="ORF">A2Y62_15005</name>
</gene>
<dbReference type="PANTHER" id="PTHR32089">
    <property type="entry name" value="METHYL-ACCEPTING CHEMOTAXIS PROTEIN MCPB"/>
    <property type="match status" value="1"/>
</dbReference>
<feature type="transmembrane region" description="Helical" evidence="4">
    <location>
        <begin position="187"/>
        <end position="209"/>
    </location>
</feature>
<feature type="transmembrane region" description="Helical" evidence="4">
    <location>
        <begin position="14"/>
        <end position="38"/>
    </location>
</feature>
<reference evidence="7 8" key="1">
    <citation type="journal article" date="2016" name="Nat. Commun.">
        <title>Thousands of microbial genomes shed light on interconnected biogeochemical processes in an aquifer system.</title>
        <authorList>
            <person name="Anantharaman K."/>
            <person name="Brown C.T."/>
            <person name="Hug L.A."/>
            <person name="Sharon I."/>
            <person name="Castelle C.J."/>
            <person name="Probst A.J."/>
            <person name="Thomas B.C."/>
            <person name="Singh A."/>
            <person name="Wilkins M.J."/>
            <person name="Karaoz U."/>
            <person name="Brodie E.L."/>
            <person name="Williams K.H."/>
            <person name="Hubbard S.S."/>
            <person name="Banfield J.F."/>
        </authorList>
    </citation>
    <scope>NUCLEOTIDE SEQUENCE [LARGE SCALE GENOMIC DNA]</scope>
</reference>
<keyword evidence="1 3" id="KW-0807">Transducer</keyword>
<keyword evidence="4" id="KW-0472">Membrane</keyword>
<dbReference type="Gene3D" id="1.10.287.950">
    <property type="entry name" value="Methyl-accepting chemotaxis protein"/>
    <property type="match status" value="1"/>
</dbReference>
<dbReference type="AlphaFoldDB" id="A0A1F5V4Q3"/>
<dbReference type="Gene3D" id="6.10.340.10">
    <property type="match status" value="1"/>
</dbReference>
<sequence length="708" mass="79151">MSNNLFIEKINKSLFLKITLIFSIAIIITGVIALLIGWRQQHNYFYQNAENDNESLLTLLELSVDDSMLSNNRDKIQHAVSSITKIGTVKNAMIYTPSGITAFHSNESLKGKIASVKQDGCIECHSKKPLPLHTITSRNNAEYLRSFKLLNNKPLCYSCHSKEQKILGFIILDMPLLPIKQKISRLLLWRISSTIALLLILELCLIISIRKLIHAPLNKLNEHIAHLITGDLRHPLASFNKDEIGTLASNINVLSTNLTSMLHEFFSLNSTMASTSEQLGSVTQKLNVFTLKEDGQIYKVLKSINSIRDYSHTVKINQDSIASSSNQSVNSLKEINKHLQILVTHFNQLKEFVAKSHDSITDLFKITKLVSDKIENLNESGINTVNSIQEFEKILTEIKDISTNAFEFSKVAETAAREGDVKVQNTYNNLNMINEQIQNASTLILKLGEQAIAAGTILAVIEDIADQTNLLSLNAAILAAQAGEEGKGFSVVANEIKELAQKTRNSIHEISEIIRAVQDSSKSSVNIMNSVSHNMTNCLAFFKDLILVLKKIEETYKKSAEFNAKINKAIEEQTSTINYIKNITISVKEQIEDMHENVNLENTHFNEIKNGLDLLSGLSEELSHSTNQHFTSINQLFASEKETGQLIEQSFQNIKDLVNDIHNIETSINSIKEISKGNISIIKVLSDNTNNLAAKLSDAQSLTRRFKI</sequence>
<comment type="similarity">
    <text evidence="2">Belongs to the methyl-accepting chemotaxis (MCP) protein family.</text>
</comment>
<evidence type="ECO:0000256" key="1">
    <source>
        <dbReference type="ARBA" id="ARBA00023224"/>
    </source>
</evidence>
<evidence type="ECO:0000256" key="3">
    <source>
        <dbReference type="PROSITE-ProRule" id="PRU00284"/>
    </source>
</evidence>
<dbReference type="PANTHER" id="PTHR32089:SF112">
    <property type="entry name" value="LYSOZYME-LIKE PROTEIN-RELATED"/>
    <property type="match status" value="1"/>
</dbReference>
<feature type="domain" description="HAMP" evidence="6">
    <location>
        <begin position="211"/>
        <end position="263"/>
    </location>
</feature>
<evidence type="ECO:0008006" key="9">
    <source>
        <dbReference type="Google" id="ProtNLM"/>
    </source>
</evidence>
<dbReference type="PROSITE" id="PS50885">
    <property type="entry name" value="HAMP"/>
    <property type="match status" value="1"/>
</dbReference>
<accession>A0A1F5V4Q3</accession>
<dbReference type="STRING" id="1817863.A2Y62_15005"/>
<dbReference type="EMBL" id="MFGW01000250">
    <property type="protein sequence ID" value="OGF58396.1"/>
    <property type="molecule type" value="Genomic_DNA"/>
</dbReference>
<proteinExistence type="inferred from homology"/>
<dbReference type="GO" id="GO:0016020">
    <property type="term" value="C:membrane"/>
    <property type="evidence" value="ECO:0007669"/>
    <property type="project" value="InterPro"/>
</dbReference>
<dbReference type="SUPFAM" id="SSF58104">
    <property type="entry name" value="Methyl-accepting chemotaxis protein (MCP) signaling domain"/>
    <property type="match status" value="2"/>
</dbReference>